<dbReference type="EMBL" id="JBCLTR010000006">
    <property type="protein sequence ID" value="MEY8633213.1"/>
    <property type="molecule type" value="Genomic_DNA"/>
</dbReference>
<sequence length="45" mass="5073">MSDAPELQVIAEGVETKEQAQMYKKMGAVMPRDICTDVRCRSRSL</sequence>
<organism evidence="2 3">
    <name type="scientific">Anaerostipes hominis</name>
    <name type="common">ex Lee et al. 2021</name>
    <dbReference type="NCBI Taxonomy" id="2025494"/>
    <lineage>
        <taxon>Bacteria</taxon>
        <taxon>Bacillati</taxon>
        <taxon>Bacillota</taxon>
        <taxon>Clostridia</taxon>
        <taxon>Lachnospirales</taxon>
        <taxon>Lachnospiraceae</taxon>
        <taxon>Anaerostipes</taxon>
    </lineage>
</organism>
<gene>
    <name evidence="2" type="ORF">AALG99_06690</name>
</gene>
<reference evidence="2 3" key="1">
    <citation type="submission" date="2024-03" db="EMBL/GenBank/DDBJ databases">
        <title>Mouse gut bacterial collection (mGBC) of GemPharmatech.</title>
        <authorList>
            <person name="He Y."/>
            <person name="Dong L."/>
            <person name="Wu D."/>
            <person name="Gao X."/>
            <person name="Lin Z."/>
        </authorList>
    </citation>
    <scope>NUCLEOTIDE SEQUENCE [LARGE SCALE GENOMIC DNA]</scope>
    <source>
        <strain evidence="2 3">32-10</strain>
    </source>
</reference>
<protein>
    <recommendedName>
        <fullName evidence="1">EAL domain-containing protein</fullName>
    </recommendedName>
</protein>
<evidence type="ECO:0000259" key="1">
    <source>
        <dbReference type="PROSITE" id="PS50883"/>
    </source>
</evidence>
<accession>A0ABV4DIF2</accession>
<feature type="domain" description="EAL" evidence="1">
    <location>
        <begin position="1"/>
        <end position="45"/>
    </location>
</feature>
<comment type="caution">
    <text evidence="2">The sequence shown here is derived from an EMBL/GenBank/DDBJ whole genome shotgun (WGS) entry which is preliminary data.</text>
</comment>
<dbReference type="InterPro" id="IPR035919">
    <property type="entry name" value="EAL_sf"/>
</dbReference>
<dbReference type="SUPFAM" id="SSF141868">
    <property type="entry name" value="EAL domain-like"/>
    <property type="match status" value="1"/>
</dbReference>
<dbReference type="InterPro" id="IPR001633">
    <property type="entry name" value="EAL_dom"/>
</dbReference>
<dbReference type="Proteomes" id="UP001565219">
    <property type="component" value="Unassembled WGS sequence"/>
</dbReference>
<name>A0ABV4DIF2_9FIRM</name>
<evidence type="ECO:0000313" key="3">
    <source>
        <dbReference type="Proteomes" id="UP001565219"/>
    </source>
</evidence>
<dbReference type="PROSITE" id="PS50883">
    <property type="entry name" value="EAL"/>
    <property type="match status" value="1"/>
</dbReference>
<keyword evidence="3" id="KW-1185">Reference proteome</keyword>
<proteinExistence type="predicted"/>
<dbReference type="RefSeq" id="WP_235824578.1">
    <property type="nucleotide sequence ID" value="NZ_BAABXW010000001.1"/>
</dbReference>
<evidence type="ECO:0000313" key="2">
    <source>
        <dbReference type="EMBL" id="MEY8633213.1"/>
    </source>
</evidence>